<protein>
    <submittedName>
        <fullName evidence="5">tRNA-binding protein</fullName>
    </submittedName>
</protein>
<dbReference type="PANTHER" id="PTHR11586">
    <property type="entry name" value="TRNA-AMINOACYLATION COFACTOR ARC1 FAMILY MEMBER"/>
    <property type="match status" value="1"/>
</dbReference>
<dbReference type="InterPro" id="IPR012340">
    <property type="entry name" value="NA-bd_OB-fold"/>
</dbReference>
<keyword evidence="1 3" id="KW-0820">tRNA-binding</keyword>
<dbReference type="Gene3D" id="2.40.50.140">
    <property type="entry name" value="Nucleic acid-binding proteins"/>
    <property type="match status" value="1"/>
</dbReference>
<keyword evidence="2 3" id="KW-0694">RNA-binding</keyword>
<dbReference type="RefSeq" id="WP_222873112.1">
    <property type="nucleotide sequence ID" value="NZ_CP039704.1"/>
</dbReference>
<dbReference type="InterPro" id="IPR002547">
    <property type="entry name" value="tRNA-bd_dom"/>
</dbReference>
<dbReference type="NCBIfam" id="NF007494">
    <property type="entry name" value="PRK10089.1-3"/>
    <property type="match status" value="1"/>
</dbReference>
<evidence type="ECO:0000256" key="3">
    <source>
        <dbReference type="PROSITE-ProRule" id="PRU00209"/>
    </source>
</evidence>
<dbReference type="PROSITE" id="PS50886">
    <property type="entry name" value="TRBD"/>
    <property type="match status" value="1"/>
</dbReference>
<evidence type="ECO:0000313" key="5">
    <source>
        <dbReference type="EMBL" id="QCI80245.1"/>
    </source>
</evidence>
<evidence type="ECO:0000256" key="1">
    <source>
        <dbReference type="ARBA" id="ARBA00022555"/>
    </source>
</evidence>
<dbReference type="NCBIfam" id="NF007495">
    <property type="entry name" value="PRK10089.1-4"/>
    <property type="match status" value="1"/>
</dbReference>
<dbReference type="SUPFAM" id="SSF50249">
    <property type="entry name" value="Nucleic acid-binding proteins"/>
    <property type="match status" value="1"/>
</dbReference>
<dbReference type="EMBL" id="CP039704">
    <property type="protein sequence ID" value="QCI80245.1"/>
    <property type="molecule type" value="Genomic_DNA"/>
</dbReference>
<dbReference type="CDD" id="cd02798">
    <property type="entry name" value="tRNA_bind_CsaA"/>
    <property type="match status" value="1"/>
</dbReference>
<gene>
    <name evidence="5" type="ORF">E6W36_14240</name>
</gene>
<evidence type="ECO:0000256" key="2">
    <source>
        <dbReference type="ARBA" id="ARBA00022884"/>
    </source>
</evidence>
<organism evidence="5 6">
    <name type="scientific">Hankyongella ginsenosidimutans</name>
    <dbReference type="NCBI Taxonomy" id="1763828"/>
    <lineage>
        <taxon>Bacteria</taxon>
        <taxon>Pseudomonadati</taxon>
        <taxon>Pseudomonadota</taxon>
        <taxon>Alphaproteobacteria</taxon>
        <taxon>Sphingomonadales</taxon>
        <taxon>Sphingomonadaceae</taxon>
        <taxon>Hankyongella</taxon>
    </lineage>
</organism>
<dbReference type="InterPro" id="IPR051270">
    <property type="entry name" value="Tyrosine-tRNA_ligase_regulator"/>
</dbReference>
<dbReference type="Proteomes" id="UP000298714">
    <property type="component" value="Chromosome"/>
</dbReference>
<keyword evidence="6" id="KW-1185">Reference proteome</keyword>
<dbReference type="PANTHER" id="PTHR11586:SF37">
    <property type="entry name" value="TRNA-BINDING DOMAIN-CONTAINING PROTEIN"/>
    <property type="match status" value="1"/>
</dbReference>
<sequence length="123" mass="13294">MHVVIGPDAPQAALIDFEHFLAVDIRVGTVVACDPFPQARKPAYKLTLDFGPLLGVRRSSAQITDNYAPEDLVGRQVAAVVNFPPRQIGPFVSDVLTLGFPDADGRIVLIHPERPVPDGSRLS</sequence>
<dbReference type="NCBIfam" id="TIGR02222">
    <property type="entry name" value="chap_CsaA"/>
    <property type="match status" value="1"/>
</dbReference>
<feature type="domain" description="TRNA-binding" evidence="4">
    <location>
        <begin position="19"/>
        <end position="123"/>
    </location>
</feature>
<dbReference type="KEGG" id="hgn:E6W36_14240"/>
<dbReference type="AlphaFoldDB" id="A0A4D7C7Y1"/>
<evidence type="ECO:0000259" key="4">
    <source>
        <dbReference type="PROSITE" id="PS50886"/>
    </source>
</evidence>
<reference evidence="6" key="1">
    <citation type="submission" date="2019-04" db="EMBL/GenBank/DDBJ databases">
        <title>Complete genome sequence of Sphingomonas sp. W1-2-3.</title>
        <authorList>
            <person name="Im W.T."/>
        </authorList>
    </citation>
    <scope>NUCLEOTIDE SEQUENCE [LARGE SCALE GENOMIC DNA]</scope>
    <source>
        <strain evidence="6">W1-2-3</strain>
    </source>
</reference>
<name>A0A4D7C7Y1_9SPHN</name>
<evidence type="ECO:0000313" key="6">
    <source>
        <dbReference type="Proteomes" id="UP000298714"/>
    </source>
</evidence>
<dbReference type="InterPro" id="IPR008231">
    <property type="entry name" value="CsaA"/>
</dbReference>
<proteinExistence type="predicted"/>
<dbReference type="Pfam" id="PF01588">
    <property type="entry name" value="tRNA_bind"/>
    <property type="match status" value="1"/>
</dbReference>
<accession>A0A4D7C7Y1</accession>
<dbReference type="GO" id="GO:0000049">
    <property type="term" value="F:tRNA binding"/>
    <property type="evidence" value="ECO:0007669"/>
    <property type="project" value="UniProtKB-UniRule"/>
</dbReference>
<dbReference type="FunFam" id="2.40.50.140:FF:000165">
    <property type="entry name" value="Chaperone CsaA"/>
    <property type="match status" value="1"/>
</dbReference>